<evidence type="ECO:0000313" key="1">
    <source>
        <dbReference type="EMBL" id="KUM50554.1"/>
    </source>
</evidence>
<reference evidence="1" key="1">
    <citation type="journal article" date="2015" name="Genome Biol. Evol.">
        <title>Organellar Genomes of White Spruce (Picea glauca): Assembly and Annotation.</title>
        <authorList>
            <person name="Jackman S.D."/>
            <person name="Warren R.L."/>
            <person name="Gibb E.A."/>
            <person name="Vandervalk B.P."/>
            <person name="Mohamadi H."/>
            <person name="Chu J."/>
            <person name="Raymond A."/>
            <person name="Pleasance S."/>
            <person name="Coope R."/>
            <person name="Wildung M.R."/>
            <person name="Ritland C.E."/>
            <person name="Bousquet J."/>
            <person name="Jones S.J."/>
            <person name="Bohlmann J."/>
            <person name="Birol I."/>
        </authorList>
    </citation>
    <scope>NUCLEOTIDE SEQUENCE [LARGE SCALE GENOMIC DNA]</scope>
    <source>
        <tissue evidence="1">Flushing bud</tissue>
    </source>
</reference>
<geneLocation type="mitochondrion" evidence="1"/>
<accession>A0A101M3S5</accession>
<keyword evidence="1" id="KW-0496">Mitochondrion</keyword>
<proteinExistence type="predicted"/>
<sequence length="63" mass="6851">MCSKCSPTSIRSLSEVLALVNQFGSSHPGSLLKFPGSSLKFLLSRINQSKKAVPTIQHHNNNN</sequence>
<dbReference type="EMBL" id="LKAM01000001">
    <property type="protein sequence ID" value="KUM50554.1"/>
    <property type="molecule type" value="Genomic_DNA"/>
</dbReference>
<name>A0A101M3S5_PICGL</name>
<comment type="caution">
    <text evidence="1">The sequence shown here is derived from an EMBL/GenBank/DDBJ whole genome shotgun (WGS) entry which is preliminary data.</text>
</comment>
<protein>
    <submittedName>
        <fullName evidence="1">Uncharacterized protein</fullName>
    </submittedName>
</protein>
<organism evidence="1">
    <name type="scientific">Picea glauca</name>
    <name type="common">White spruce</name>
    <name type="synonym">Pinus glauca</name>
    <dbReference type="NCBI Taxonomy" id="3330"/>
    <lineage>
        <taxon>Eukaryota</taxon>
        <taxon>Viridiplantae</taxon>
        <taxon>Streptophyta</taxon>
        <taxon>Embryophyta</taxon>
        <taxon>Tracheophyta</taxon>
        <taxon>Spermatophyta</taxon>
        <taxon>Pinopsida</taxon>
        <taxon>Pinidae</taxon>
        <taxon>Conifers I</taxon>
        <taxon>Pinales</taxon>
        <taxon>Pinaceae</taxon>
        <taxon>Picea</taxon>
    </lineage>
</organism>
<gene>
    <name evidence="1" type="ORF">ABT39_MTgene398</name>
</gene>
<dbReference type="AlphaFoldDB" id="A0A101M3S5"/>